<evidence type="ECO:0000313" key="2">
    <source>
        <dbReference type="Proteomes" id="UP000183376"/>
    </source>
</evidence>
<proteinExistence type="predicted"/>
<dbReference type="STRING" id="211114.SAMN04489726_1523"/>
<dbReference type="RefSeq" id="WP_030433394.1">
    <property type="nucleotide sequence ID" value="NZ_JOEF01000041.1"/>
</dbReference>
<organism evidence="1 2">
    <name type="scientific">Allokutzneria albata</name>
    <name type="common">Kibdelosporangium albatum</name>
    <dbReference type="NCBI Taxonomy" id="211114"/>
    <lineage>
        <taxon>Bacteria</taxon>
        <taxon>Bacillati</taxon>
        <taxon>Actinomycetota</taxon>
        <taxon>Actinomycetes</taxon>
        <taxon>Pseudonocardiales</taxon>
        <taxon>Pseudonocardiaceae</taxon>
        <taxon>Allokutzneria</taxon>
    </lineage>
</organism>
<dbReference type="Proteomes" id="UP000183376">
    <property type="component" value="Chromosome I"/>
</dbReference>
<keyword evidence="2" id="KW-1185">Reference proteome</keyword>
<protein>
    <submittedName>
        <fullName evidence="1">Uncharacterized protein</fullName>
    </submittedName>
</protein>
<dbReference type="OrthoDB" id="5244233at2"/>
<dbReference type="AlphaFoldDB" id="A0A1G9T2H9"/>
<sequence length="76" mass="8605">MQAVLFERNLVRLGIDPFDPTEKAANRWHVEQAGRRWLVRYLDADGSPVCSADLPDKDAACTYVLGRLVAERFSRA</sequence>
<evidence type="ECO:0000313" key="1">
    <source>
        <dbReference type="EMBL" id="SDM41881.1"/>
    </source>
</evidence>
<gene>
    <name evidence="1" type="ORF">SAMN04489726_1523</name>
</gene>
<accession>A0A1G9T2H9</accession>
<dbReference type="EMBL" id="LT629701">
    <property type="protein sequence ID" value="SDM41881.1"/>
    <property type="molecule type" value="Genomic_DNA"/>
</dbReference>
<reference evidence="1 2" key="1">
    <citation type="submission" date="2016-10" db="EMBL/GenBank/DDBJ databases">
        <authorList>
            <person name="de Groot N.N."/>
        </authorList>
    </citation>
    <scope>NUCLEOTIDE SEQUENCE [LARGE SCALE GENOMIC DNA]</scope>
    <source>
        <strain evidence="1 2">DSM 44149</strain>
    </source>
</reference>
<name>A0A1G9T2H9_ALLAB</name>